<keyword evidence="8" id="KW-1185">Reference proteome</keyword>
<sequence length="401" mass="42666">MRRGPLHRIALALAAAALASTVAPSAMAQEAGVSDTEITIGAIGALTGPIAFIGTPGRDGMTLAIDEINAKGGVCGRKLKLNFEHASTPAESLAAVKKLVEQDKVFALVLASGSTGAAAAADYVRQVGVPTYNLYGSTPIIREPFSKNVFHGAIVPVEVAAPGLIGLFYDDGHKPQKIGVLAGTYAFPQATLKAVEAHLKSKKIDYALEQFDQSARDFTSQLVSFGRQKVDSVLILGSFSEAGFAIKQARELGMANIRWVLDGSAVSRAIVPIIGNADGIRGYFNNPAFPGQNDTVREFEARLKKQLGSMPQGRPNNYDMIAYGSTYVIADAITGTGCQLTRDKFLASWSSLKNAGPKTMGGLDVSFPESFTETDHQGNYRLGAAVVKNGEWQVYRVIERP</sequence>
<keyword evidence="2" id="KW-0813">Transport</keyword>
<dbReference type="Pfam" id="PF13458">
    <property type="entry name" value="Peripla_BP_6"/>
    <property type="match status" value="1"/>
</dbReference>
<evidence type="ECO:0000256" key="5">
    <source>
        <dbReference type="SAM" id="SignalP"/>
    </source>
</evidence>
<proteinExistence type="inferred from homology"/>
<dbReference type="Proteomes" id="UP001165652">
    <property type="component" value="Unassembled WGS sequence"/>
</dbReference>
<dbReference type="InterPro" id="IPR028082">
    <property type="entry name" value="Peripla_BP_I"/>
</dbReference>
<feature type="domain" description="Leucine-binding protein" evidence="6">
    <location>
        <begin position="37"/>
        <end position="389"/>
    </location>
</feature>
<dbReference type="PANTHER" id="PTHR47235:SF1">
    <property type="entry name" value="BLR6548 PROTEIN"/>
    <property type="match status" value="1"/>
</dbReference>
<comment type="caution">
    <text evidence="7">The sequence shown here is derived from an EMBL/GenBank/DDBJ whole genome shotgun (WGS) entry which is preliminary data.</text>
</comment>
<gene>
    <name evidence="7" type="ORF">PQJ73_01635</name>
</gene>
<dbReference type="InterPro" id="IPR000709">
    <property type="entry name" value="Leu_Ile_Val-bd"/>
</dbReference>
<reference evidence="7" key="1">
    <citation type="journal article" date="2023" name="Microbiol Resour">
        <title>Genome Sequences of Rhodoplanes serenus and Two Thermotolerant Strains, Rhodoplanes tepidamans and 'Rhodoplanes cryptolactis,' Further Refine the Genus.</title>
        <authorList>
            <person name="Rayyan A.A."/>
            <person name="Kyndt J.A."/>
        </authorList>
    </citation>
    <scope>NUCLEOTIDE SEQUENCE</scope>
    <source>
        <strain evidence="7">DSM 9987</strain>
    </source>
</reference>
<evidence type="ECO:0000256" key="4">
    <source>
        <dbReference type="ARBA" id="ARBA00022970"/>
    </source>
</evidence>
<dbReference type="EMBL" id="JAQQLI010000001">
    <property type="protein sequence ID" value="MDC7784372.1"/>
    <property type="molecule type" value="Genomic_DNA"/>
</dbReference>
<evidence type="ECO:0000256" key="1">
    <source>
        <dbReference type="ARBA" id="ARBA00010062"/>
    </source>
</evidence>
<dbReference type="RefSeq" id="WP_272775215.1">
    <property type="nucleotide sequence ID" value="NZ_JAQQLI010000001.1"/>
</dbReference>
<name>A0ABT5J4J6_RHOTP</name>
<organism evidence="7 8">
    <name type="scientific">Rhodoplanes tepidamans</name>
    <name type="common">Rhodoplanes cryptolactis</name>
    <dbReference type="NCBI Taxonomy" id="200616"/>
    <lineage>
        <taxon>Bacteria</taxon>
        <taxon>Pseudomonadati</taxon>
        <taxon>Pseudomonadota</taxon>
        <taxon>Alphaproteobacteria</taxon>
        <taxon>Hyphomicrobiales</taxon>
        <taxon>Nitrobacteraceae</taxon>
        <taxon>Rhodoplanes</taxon>
    </lineage>
</organism>
<keyword evidence="4" id="KW-0029">Amino-acid transport</keyword>
<dbReference type="PRINTS" id="PR00337">
    <property type="entry name" value="LEUILEVALBP"/>
</dbReference>
<evidence type="ECO:0000256" key="3">
    <source>
        <dbReference type="ARBA" id="ARBA00022729"/>
    </source>
</evidence>
<dbReference type="SUPFAM" id="SSF53822">
    <property type="entry name" value="Periplasmic binding protein-like I"/>
    <property type="match status" value="1"/>
</dbReference>
<feature type="signal peptide" evidence="5">
    <location>
        <begin position="1"/>
        <end position="28"/>
    </location>
</feature>
<evidence type="ECO:0000313" key="8">
    <source>
        <dbReference type="Proteomes" id="UP001165652"/>
    </source>
</evidence>
<accession>A0ABT5J4J6</accession>
<evidence type="ECO:0000259" key="6">
    <source>
        <dbReference type="Pfam" id="PF13458"/>
    </source>
</evidence>
<keyword evidence="3 5" id="KW-0732">Signal</keyword>
<comment type="similarity">
    <text evidence="1">Belongs to the leucine-binding protein family.</text>
</comment>
<dbReference type="PANTHER" id="PTHR47235">
    <property type="entry name" value="BLR6548 PROTEIN"/>
    <property type="match status" value="1"/>
</dbReference>
<protein>
    <submittedName>
        <fullName evidence="7">ABC transporter substrate-binding protein</fullName>
    </submittedName>
</protein>
<reference evidence="7" key="2">
    <citation type="submission" date="2023-02" db="EMBL/GenBank/DDBJ databases">
        <authorList>
            <person name="Rayyan A."/>
            <person name="Meyer T."/>
            <person name="Kyndt J.A."/>
        </authorList>
    </citation>
    <scope>NUCLEOTIDE SEQUENCE</scope>
    <source>
        <strain evidence="7">DSM 9987</strain>
    </source>
</reference>
<feature type="chain" id="PRO_5045210178" evidence="5">
    <location>
        <begin position="29"/>
        <end position="401"/>
    </location>
</feature>
<dbReference type="InterPro" id="IPR028081">
    <property type="entry name" value="Leu-bd"/>
</dbReference>
<dbReference type="Gene3D" id="3.40.50.2300">
    <property type="match status" value="2"/>
</dbReference>
<evidence type="ECO:0000313" key="7">
    <source>
        <dbReference type="EMBL" id="MDC7784372.1"/>
    </source>
</evidence>
<evidence type="ECO:0000256" key="2">
    <source>
        <dbReference type="ARBA" id="ARBA00022448"/>
    </source>
</evidence>